<dbReference type="RefSeq" id="WP_209340553.1">
    <property type="nucleotide sequence ID" value="NZ_JAGIQL010000052.1"/>
</dbReference>
<reference evidence="1" key="1">
    <citation type="submission" date="2021-03" db="EMBL/GenBank/DDBJ databases">
        <title>Whole genome sequence of Streptomyces bomunensis MMS17-BM035.</title>
        <authorList>
            <person name="Lee J.H."/>
        </authorList>
    </citation>
    <scope>NUCLEOTIDE SEQUENCE</scope>
    <source>
        <strain evidence="1">MMS17-BM035</strain>
    </source>
</reference>
<dbReference type="Proteomes" id="UP000670475">
    <property type="component" value="Unassembled WGS sequence"/>
</dbReference>
<name>A0A940MGK0_9ACTN</name>
<dbReference type="InterPro" id="IPR006311">
    <property type="entry name" value="TAT_signal"/>
</dbReference>
<dbReference type="AlphaFoldDB" id="A0A940MGK0"/>
<organism evidence="1 2">
    <name type="scientific">Streptomyces montanisoli</name>
    <dbReference type="NCBI Taxonomy" id="2798581"/>
    <lineage>
        <taxon>Bacteria</taxon>
        <taxon>Bacillati</taxon>
        <taxon>Actinomycetota</taxon>
        <taxon>Actinomycetes</taxon>
        <taxon>Kitasatosporales</taxon>
        <taxon>Streptomycetaceae</taxon>
        <taxon>Streptomyces</taxon>
    </lineage>
</organism>
<proteinExistence type="predicted"/>
<accession>A0A940MGK0</accession>
<evidence type="ECO:0000313" key="2">
    <source>
        <dbReference type="Proteomes" id="UP000670475"/>
    </source>
</evidence>
<dbReference type="Gene3D" id="2.60.120.560">
    <property type="entry name" value="Exo-inulinase, domain 1"/>
    <property type="match status" value="1"/>
</dbReference>
<dbReference type="PROSITE" id="PS51318">
    <property type="entry name" value="TAT"/>
    <property type="match status" value="1"/>
</dbReference>
<sequence length="296" mass="31067">MSPERRQDDASTSRRALLRSGLTIGMATALSGAPTADAAPGTPHARGASAAFLPRFPASGLVTNEYAYRHAGEAGAVCDRDWSVTSGSLFAVLGAGWSGVPDGLSPDPGSLHRTGSAVLRIVTRRRDFRDVAVRCHVLLQPPRTTHRTPATDWDGGHLWLRYRSPQELYALSFRRRDGAVVIKRKAPVPGAPAGAPGTYTTLAHTKHPVDYGAWHAITGRAVTTRAGGVRLSLAIDGRTVLEVEDRTPGRLAEAGGVGVRGDNTLLFFRHFTALPTGWGALPFGSPGGPGGGGAAC</sequence>
<gene>
    <name evidence="1" type="ORF">JFN87_15055</name>
</gene>
<dbReference type="EMBL" id="JAGIQL010000052">
    <property type="protein sequence ID" value="MBP0458806.1"/>
    <property type="molecule type" value="Genomic_DNA"/>
</dbReference>
<evidence type="ECO:0000313" key="1">
    <source>
        <dbReference type="EMBL" id="MBP0458806.1"/>
    </source>
</evidence>
<keyword evidence="2" id="KW-1185">Reference proteome</keyword>
<comment type="caution">
    <text evidence="1">The sequence shown here is derived from an EMBL/GenBank/DDBJ whole genome shotgun (WGS) entry which is preliminary data.</text>
</comment>
<protein>
    <submittedName>
        <fullName evidence="1">Uncharacterized protein</fullName>
    </submittedName>
</protein>